<organism evidence="1 2">
    <name type="scientific">Amphibalanus amphitrite</name>
    <name type="common">Striped barnacle</name>
    <name type="synonym">Balanus amphitrite</name>
    <dbReference type="NCBI Taxonomy" id="1232801"/>
    <lineage>
        <taxon>Eukaryota</taxon>
        <taxon>Metazoa</taxon>
        <taxon>Ecdysozoa</taxon>
        <taxon>Arthropoda</taxon>
        <taxon>Crustacea</taxon>
        <taxon>Multicrustacea</taxon>
        <taxon>Cirripedia</taxon>
        <taxon>Thoracica</taxon>
        <taxon>Thoracicalcarea</taxon>
        <taxon>Balanomorpha</taxon>
        <taxon>Balanoidea</taxon>
        <taxon>Balanidae</taxon>
        <taxon>Amphibalaninae</taxon>
        <taxon>Amphibalanus</taxon>
    </lineage>
</organism>
<evidence type="ECO:0000313" key="2">
    <source>
        <dbReference type="Proteomes" id="UP000440578"/>
    </source>
</evidence>
<evidence type="ECO:0000313" key="1">
    <source>
        <dbReference type="EMBL" id="KAF0311233.1"/>
    </source>
</evidence>
<dbReference type="AlphaFoldDB" id="A0A6A4WZ46"/>
<dbReference type="EMBL" id="VIIS01000251">
    <property type="protein sequence ID" value="KAF0311233.1"/>
    <property type="molecule type" value="Genomic_DNA"/>
</dbReference>
<comment type="caution">
    <text evidence="1">The sequence shown here is derived from an EMBL/GenBank/DDBJ whole genome shotgun (WGS) entry which is preliminary data.</text>
</comment>
<sequence length="82" mass="8599">MRAALMVERVPAETSPAQATVQLAEAAVVVVASPPGVVLPRMSAAPPEVALVLPVARSGIPSLENRRFSRSMTAVLVRLGKR</sequence>
<gene>
    <name evidence="1" type="ORF">FJT64_017908</name>
</gene>
<accession>A0A6A4WZ46</accession>
<dbReference type="Proteomes" id="UP000440578">
    <property type="component" value="Unassembled WGS sequence"/>
</dbReference>
<keyword evidence="2" id="KW-1185">Reference proteome</keyword>
<name>A0A6A4WZ46_AMPAM</name>
<proteinExistence type="predicted"/>
<reference evidence="1 2" key="1">
    <citation type="submission" date="2019-07" db="EMBL/GenBank/DDBJ databases">
        <title>Draft genome assembly of a fouling barnacle, Amphibalanus amphitrite (Darwin, 1854): The first reference genome for Thecostraca.</title>
        <authorList>
            <person name="Kim W."/>
        </authorList>
    </citation>
    <scope>NUCLEOTIDE SEQUENCE [LARGE SCALE GENOMIC DNA]</scope>
    <source>
        <strain evidence="1">SNU_AA5</strain>
        <tissue evidence="1">Soma without cirri and trophi</tissue>
    </source>
</reference>
<protein>
    <submittedName>
        <fullName evidence="1">Uncharacterized protein</fullName>
    </submittedName>
</protein>